<dbReference type="EMBL" id="JACKWY010000006">
    <property type="protein sequence ID" value="MBB6715411.1"/>
    <property type="molecule type" value="Genomic_DNA"/>
</dbReference>
<dbReference type="GeneID" id="65308803"/>
<dbReference type="Proteomes" id="UP000585258">
    <property type="component" value="Unassembled WGS sequence"/>
</dbReference>
<accession>A0A1H0SLM3</accession>
<evidence type="ECO:0000313" key="4">
    <source>
        <dbReference type="Proteomes" id="UP000198597"/>
    </source>
</evidence>
<keyword evidence="2" id="KW-0378">Hydrolase</keyword>
<reference evidence="2 5" key="2">
    <citation type="submission" date="2020-08" db="EMBL/GenBank/DDBJ databases">
        <title>Clostridia isolated from Swiss meat.</title>
        <authorList>
            <person name="Wambui J."/>
            <person name="Stevens M.J.A."/>
            <person name="Stephan R."/>
        </authorList>
    </citation>
    <scope>NUCLEOTIDE SEQUENCE [LARGE SCALE GENOMIC DNA]</scope>
    <source>
        <strain evidence="2 5">CM001</strain>
    </source>
</reference>
<dbReference type="AlphaFoldDB" id="A0A1H0SLM3"/>
<protein>
    <submittedName>
        <fullName evidence="2">Cell wall hydrolase</fullName>
    </submittedName>
    <submittedName>
        <fullName evidence="3">N-acetylmuramoyl-L-alanine amidase</fullName>
    </submittedName>
</protein>
<dbReference type="GO" id="GO:0016787">
    <property type="term" value="F:hydrolase activity"/>
    <property type="evidence" value="ECO:0007669"/>
    <property type="project" value="UniProtKB-KW"/>
</dbReference>
<evidence type="ECO:0000313" key="5">
    <source>
        <dbReference type="Proteomes" id="UP000585258"/>
    </source>
</evidence>
<dbReference type="RefSeq" id="WP_089969194.1">
    <property type="nucleotide sequence ID" value="NZ_CP071376.1"/>
</dbReference>
<evidence type="ECO:0000313" key="2">
    <source>
        <dbReference type="EMBL" id="MBB6715411.1"/>
    </source>
</evidence>
<gene>
    <name evidence="2" type="ORF">H7E68_11895</name>
    <name evidence="3" type="ORF">SAMN04488529_105108</name>
</gene>
<reference evidence="3 4" key="1">
    <citation type="submission" date="2016-10" db="EMBL/GenBank/DDBJ databases">
        <authorList>
            <person name="de Groot N.N."/>
        </authorList>
    </citation>
    <scope>NUCLEOTIDE SEQUENCE [LARGE SCALE GENOMIC DNA]</scope>
    <source>
        <strain evidence="3 4">DSM 12272</strain>
    </source>
</reference>
<dbReference type="InterPro" id="IPR011105">
    <property type="entry name" value="Cell_wall_hydrolase_SleB"/>
</dbReference>
<feature type="domain" description="Cell wall hydrolase SleB" evidence="1">
    <location>
        <begin position="92"/>
        <end position="192"/>
    </location>
</feature>
<dbReference type="Gene3D" id="6.20.240.60">
    <property type="match status" value="1"/>
</dbReference>
<evidence type="ECO:0000259" key="1">
    <source>
        <dbReference type="Pfam" id="PF07486"/>
    </source>
</evidence>
<dbReference type="Pfam" id="PF07486">
    <property type="entry name" value="Hydrolase_2"/>
    <property type="match status" value="1"/>
</dbReference>
<name>A0A1H0SLM3_9CLOT</name>
<organism evidence="3 4">
    <name type="scientific">Clostridium gasigenes</name>
    <dbReference type="NCBI Taxonomy" id="94869"/>
    <lineage>
        <taxon>Bacteria</taxon>
        <taxon>Bacillati</taxon>
        <taxon>Bacillota</taxon>
        <taxon>Clostridia</taxon>
        <taxon>Eubacteriales</taxon>
        <taxon>Clostridiaceae</taxon>
        <taxon>Clostridium</taxon>
    </lineage>
</organism>
<dbReference type="Proteomes" id="UP000198597">
    <property type="component" value="Unassembled WGS sequence"/>
</dbReference>
<dbReference type="Gene3D" id="1.10.10.2520">
    <property type="entry name" value="Cell wall hydrolase SleB, domain 1"/>
    <property type="match status" value="1"/>
</dbReference>
<dbReference type="InterPro" id="IPR042047">
    <property type="entry name" value="SleB_dom1"/>
</dbReference>
<keyword evidence="4" id="KW-1185">Reference proteome</keyword>
<proteinExistence type="predicted"/>
<sequence>MKYLNFLFIFLLTLSFSGEIIEVSALELQGTTTACLVSTQDSDNAKKDYNTTFIDITDGSTVEVFNHNDKMIYLTEEDVYLISQIVFAESKGEPYEGKVAVASVILNRVLDPAFPSTVKDVVFQTNAFSCVLDGKITVTPNQECFNAVYEAIKGNDPTNEALFFYNPTIATCSWMHDIKKTDSRSIGQHLFFKV</sequence>
<dbReference type="STRING" id="94869.SAMN04488529_105108"/>
<dbReference type="EMBL" id="FNJM01000005">
    <property type="protein sequence ID" value="SDP42617.1"/>
    <property type="molecule type" value="Genomic_DNA"/>
</dbReference>
<evidence type="ECO:0000313" key="3">
    <source>
        <dbReference type="EMBL" id="SDP42617.1"/>
    </source>
</evidence>
<dbReference type="OrthoDB" id="9785345at2"/>